<feature type="compositionally biased region" description="Basic and acidic residues" evidence="3">
    <location>
        <begin position="10"/>
        <end position="22"/>
    </location>
</feature>
<dbReference type="eggNOG" id="KOG0941">
    <property type="taxonomic scope" value="Eukaryota"/>
</dbReference>
<gene>
    <name evidence="5" type="ORF">TVAG_553920</name>
</gene>
<accession>A2G9F1</accession>
<dbReference type="STRING" id="5722.A2G9F1"/>
<dbReference type="PROSITE" id="PS50012">
    <property type="entry name" value="RCC1_3"/>
    <property type="match status" value="4"/>
</dbReference>
<sequence length="829" mass="91715">MSIWTCGPEDGERLGRPRENWDPGRVPIPEGVSVAQIALGWKHGHFFTDTNQFYSWGTGSSWRLGTGEQENLPRPTRITTFPEKIKFKQVACGDKFSACTTQQGELYAWGSGYAHVPTQLELPCPAEFIACGQIILLAALSDGTVMEFYRHSLPTLHSFGKDHIISVACGQTHRLALADSGHVYAWGAGSATGIGTSEIPKRIPTFDNITIQAIFAYHNSSYFIDTYGCIWACGTNSSNSLGLGHAQEVVVPTRMTFEFSREQIIQIACGDDFTLFLSAQGNVWACGNGGDFRNATGSVETRPIPVPATKLAGKFITQIAAGCFNTAVLENGYPPFNRMARFRGFFSEFAIPVLPFRATMGNMASVEINPSDELLRPLGFMTRDIVRFSPEKQAMVVGVAQGKPAVICEGANEIALIEADITCHPIISRPGVHLFVGTDEKGNSISVDPSEKETLRLGGFMYGDILDDDSVVVGARCNAIWTLKDGIIQKRDHTTLNIKKRKAHDVIVKTMGDGSRYVLDSMKEDGIVVIHTTYGAGTLMGKVGKLFCYEFVDKNKCTLMDSSFPVVRLSPSANMKVEYLLNNGERVFVDISDSKEFIPLDRVKISHKNSMGSQKLNEKYQEEKSQEINNSNNSDEFGTVVGSYENMIVVRTDKEHLRGGTVTLYKPSDLKLMARILKNANQNYKFKGQDIVLDVSVSKCSQIYPNDRIEVDGKRGYVAGSKDGTNYILFDGDEEVTPLDKEFILIRRCVDVAGHQLYGFKDVDVSLMNFAMSIMKPGDVRKHMGMRVLFLGYDRDQKMIFKSLEGDTSGMTNDLTPSLLDIEYIEVDK</sequence>
<name>A2G9F1_TRIV3</name>
<dbReference type="RefSeq" id="XP_001299146.1">
    <property type="nucleotide sequence ID" value="XM_001299145.1"/>
</dbReference>
<feature type="repeat" description="RCC1" evidence="2">
    <location>
        <begin position="228"/>
        <end position="280"/>
    </location>
</feature>
<dbReference type="InterPro" id="IPR009091">
    <property type="entry name" value="RCC1/BLIP-II"/>
</dbReference>
<reference evidence="5" key="2">
    <citation type="journal article" date="2007" name="Science">
        <title>Draft genome sequence of the sexually transmitted pathogen Trichomonas vaginalis.</title>
        <authorList>
            <person name="Carlton J.M."/>
            <person name="Hirt R.P."/>
            <person name="Silva J.C."/>
            <person name="Delcher A.L."/>
            <person name="Schatz M."/>
            <person name="Zhao Q."/>
            <person name="Wortman J.R."/>
            <person name="Bidwell S.L."/>
            <person name="Alsmark U.C.M."/>
            <person name="Besteiro S."/>
            <person name="Sicheritz-Ponten T."/>
            <person name="Noel C.J."/>
            <person name="Dacks J.B."/>
            <person name="Foster P.G."/>
            <person name="Simillion C."/>
            <person name="Van de Peer Y."/>
            <person name="Miranda-Saavedra D."/>
            <person name="Barton G.J."/>
            <person name="Westrop G.D."/>
            <person name="Mueller S."/>
            <person name="Dessi D."/>
            <person name="Fiori P.L."/>
            <person name="Ren Q."/>
            <person name="Paulsen I."/>
            <person name="Zhang H."/>
            <person name="Bastida-Corcuera F.D."/>
            <person name="Simoes-Barbosa A."/>
            <person name="Brown M.T."/>
            <person name="Hayes R.D."/>
            <person name="Mukherjee M."/>
            <person name="Okumura C.Y."/>
            <person name="Schneider R."/>
            <person name="Smith A.J."/>
            <person name="Vanacova S."/>
            <person name="Villalvazo M."/>
            <person name="Haas B.J."/>
            <person name="Pertea M."/>
            <person name="Feldblyum T.V."/>
            <person name="Utterback T.R."/>
            <person name="Shu C.L."/>
            <person name="Osoegawa K."/>
            <person name="de Jong P.J."/>
            <person name="Hrdy I."/>
            <person name="Horvathova L."/>
            <person name="Zubacova Z."/>
            <person name="Dolezal P."/>
            <person name="Malik S.B."/>
            <person name="Logsdon J.M. Jr."/>
            <person name="Henze K."/>
            <person name="Gupta A."/>
            <person name="Wang C.C."/>
            <person name="Dunne R.L."/>
            <person name="Upcroft J.A."/>
            <person name="Upcroft P."/>
            <person name="White O."/>
            <person name="Salzberg S.L."/>
            <person name="Tang P."/>
            <person name="Chiu C.-H."/>
            <person name="Lee Y.-S."/>
            <person name="Embley T.M."/>
            <person name="Coombs G.H."/>
            <person name="Mottram J.C."/>
            <person name="Tachezy J."/>
            <person name="Fraser-Liggett C.M."/>
            <person name="Johnson P.J."/>
        </authorList>
    </citation>
    <scope>NUCLEOTIDE SEQUENCE [LARGE SCALE GENOMIC DNA]</scope>
    <source>
        <strain evidence="5">G3</strain>
    </source>
</reference>
<dbReference type="AlphaFoldDB" id="A2G9F1"/>
<dbReference type="VEuPathDB" id="TrichDB:TVAGG3_0419090"/>
<dbReference type="InParanoid" id="A2G9F1"/>
<feature type="compositionally biased region" description="Basic and acidic residues" evidence="3">
    <location>
        <begin position="616"/>
        <end position="626"/>
    </location>
</feature>
<evidence type="ECO:0000313" key="5">
    <source>
        <dbReference type="EMBL" id="EAX86216.1"/>
    </source>
</evidence>
<keyword evidence="6" id="KW-1185">Reference proteome</keyword>
<dbReference type="KEGG" id="tva:4743859"/>
<evidence type="ECO:0000256" key="1">
    <source>
        <dbReference type="ARBA" id="ARBA00022737"/>
    </source>
</evidence>
<dbReference type="EMBL" id="DS114706">
    <property type="protein sequence ID" value="EAX86216.1"/>
    <property type="molecule type" value="Genomic_DNA"/>
</dbReference>
<dbReference type="Proteomes" id="UP000001542">
    <property type="component" value="Unassembled WGS sequence"/>
</dbReference>
<protein>
    <recommendedName>
        <fullName evidence="4">RCC1-like domain-containing protein</fullName>
    </recommendedName>
</protein>
<organism evidence="5 6">
    <name type="scientific">Trichomonas vaginalis (strain ATCC PRA-98 / G3)</name>
    <dbReference type="NCBI Taxonomy" id="412133"/>
    <lineage>
        <taxon>Eukaryota</taxon>
        <taxon>Metamonada</taxon>
        <taxon>Parabasalia</taxon>
        <taxon>Trichomonadida</taxon>
        <taxon>Trichomonadidae</taxon>
        <taxon>Trichomonas</taxon>
    </lineage>
</organism>
<evidence type="ECO:0000256" key="2">
    <source>
        <dbReference type="PROSITE-ProRule" id="PRU00235"/>
    </source>
</evidence>
<feature type="domain" description="RCC1-like" evidence="4">
    <location>
        <begin position="3"/>
        <end position="330"/>
    </location>
</feature>
<proteinExistence type="predicted"/>
<feature type="repeat" description="RCC1" evidence="2">
    <location>
        <begin position="181"/>
        <end position="227"/>
    </location>
</feature>
<feature type="repeat" description="RCC1" evidence="2">
    <location>
        <begin position="51"/>
        <end position="103"/>
    </location>
</feature>
<evidence type="ECO:0000259" key="4">
    <source>
        <dbReference type="Pfam" id="PF25390"/>
    </source>
</evidence>
<keyword evidence="1" id="KW-0677">Repeat</keyword>
<dbReference type="InterPro" id="IPR058923">
    <property type="entry name" value="RCC1-like_dom"/>
</dbReference>
<dbReference type="PANTHER" id="PTHR22872">
    <property type="entry name" value="BTK-BINDING PROTEIN-RELATED"/>
    <property type="match status" value="1"/>
</dbReference>
<dbReference type="SMR" id="A2G9F1"/>
<feature type="region of interest" description="Disordered" evidence="3">
    <location>
        <begin position="1"/>
        <end position="22"/>
    </location>
</feature>
<dbReference type="VEuPathDB" id="TrichDB:TVAG_553920"/>
<dbReference type="InterPro" id="IPR000408">
    <property type="entry name" value="Reg_chr_condens"/>
</dbReference>
<reference evidence="5" key="1">
    <citation type="submission" date="2006-10" db="EMBL/GenBank/DDBJ databases">
        <authorList>
            <person name="Amadeo P."/>
            <person name="Zhao Q."/>
            <person name="Wortman J."/>
            <person name="Fraser-Liggett C."/>
            <person name="Carlton J."/>
        </authorList>
    </citation>
    <scope>NUCLEOTIDE SEQUENCE</scope>
    <source>
        <strain evidence="5">G3</strain>
    </source>
</reference>
<dbReference type="OrthoDB" id="5981550at2759"/>
<feature type="region of interest" description="Disordered" evidence="3">
    <location>
        <begin position="611"/>
        <end position="632"/>
    </location>
</feature>
<dbReference type="InterPro" id="IPR051625">
    <property type="entry name" value="Signaling_Regulatory_Domain"/>
</dbReference>
<dbReference type="SUPFAM" id="SSF50985">
    <property type="entry name" value="RCC1/BLIP-II"/>
    <property type="match status" value="1"/>
</dbReference>
<evidence type="ECO:0000313" key="6">
    <source>
        <dbReference type="Proteomes" id="UP000001542"/>
    </source>
</evidence>
<feature type="repeat" description="RCC1" evidence="2">
    <location>
        <begin position="104"/>
        <end position="180"/>
    </location>
</feature>
<evidence type="ECO:0000256" key="3">
    <source>
        <dbReference type="SAM" id="MobiDB-lite"/>
    </source>
</evidence>
<dbReference type="Gene3D" id="2.130.10.30">
    <property type="entry name" value="Regulator of chromosome condensation 1/beta-lactamase-inhibitor protein II"/>
    <property type="match status" value="2"/>
</dbReference>
<dbReference type="Pfam" id="PF25390">
    <property type="entry name" value="WD40_RLD"/>
    <property type="match status" value="1"/>
</dbReference>